<feature type="domain" description="C2H2-type" evidence="13">
    <location>
        <begin position="163"/>
        <end position="190"/>
    </location>
</feature>
<comment type="similarity">
    <text evidence="2">Belongs to the krueppel C2H2-type zinc-finger protein family.</text>
</comment>
<evidence type="ECO:0000256" key="2">
    <source>
        <dbReference type="ARBA" id="ARBA00006991"/>
    </source>
</evidence>
<evidence type="ECO:0000256" key="8">
    <source>
        <dbReference type="ARBA" id="ARBA00023125"/>
    </source>
</evidence>
<evidence type="ECO:0000256" key="1">
    <source>
        <dbReference type="ARBA" id="ARBA00004123"/>
    </source>
</evidence>
<dbReference type="PROSITE" id="PS50157">
    <property type="entry name" value="ZINC_FINGER_C2H2_2"/>
    <property type="match status" value="6"/>
</dbReference>
<evidence type="ECO:0000259" key="13">
    <source>
        <dbReference type="PROSITE" id="PS50157"/>
    </source>
</evidence>
<keyword evidence="8" id="KW-0238">DNA-binding</keyword>
<comment type="subcellular location">
    <subcellularLocation>
        <location evidence="1">Nucleus</location>
    </subcellularLocation>
</comment>
<keyword evidence="10" id="KW-0539">Nucleus</keyword>
<dbReference type="PROSITE" id="PS00028">
    <property type="entry name" value="ZINC_FINGER_C2H2_1"/>
    <property type="match status" value="5"/>
</dbReference>
<proteinExistence type="inferred from homology"/>
<keyword evidence="6" id="KW-0862">Zinc</keyword>
<evidence type="ECO:0000256" key="5">
    <source>
        <dbReference type="ARBA" id="ARBA00022771"/>
    </source>
</evidence>
<accession>A0A147BN77</accession>
<evidence type="ECO:0000256" key="7">
    <source>
        <dbReference type="ARBA" id="ARBA00023015"/>
    </source>
</evidence>
<dbReference type="PANTHER" id="PTHR24394">
    <property type="entry name" value="ZINC FINGER PROTEIN"/>
    <property type="match status" value="1"/>
</dbReference>
<dbReference type="Gene3D" id="3.30.160.60">
    <property type="entry name" value="Classic Zinc Finger"/>
    <property type="match status" value="5"/>
</dbReference>
<dbReference type="FunFam" id="3.30.160.60:FF:002343">
    <property type="entry name" value="Zinc finger protein 33A"/>
    <property type="match status" value="1"/>
</dbReference>
<dbReference type="FunFam" id="3.30.160.60:FF:000770">
    <property type="entry name" value="zinc finger protein 16"/>
    <property type="match status" value="1"/>
</dbReference>
<dbReference type="EMBL" id="GEGO01003629">
    <property type="protein sequence ID" value="JAR91775.1"/>
    <property type="molecule type" value="Transcribed_RNA"/>
</dbReference>
<dbReference type="AlphaFoldDB" id="A0A147BN77"/>
<keyword evidence="9" id="KW-0804">Transcription</keyword>
<feature type="domain" description="C2H2-type" evidence="13">
    <location>
        <begin position="49"/>
        <end position="77"/>
    </location>
</feature>
<evidence type="ECO:0000256" key="3">
    <source>
        <dbReference type="ARBA" id="ARBA00022723"/>
    </source>
</evidence>
<dbReference type="FunFam" id="3.30.160.60:FF:000029">
    <property type="entry name" value="GLI family zinc finger 4"/>
    <property type="match status" value="1"/>
</dbReference>
<dbReference type="Pfam" id="PF13894">
    <property type="entry name" value="zf-C2H2_4"/>
    <property type="match status" value="1"/>
</dbReference>
<evidence type="ECO:0000313" key="14">
    <source>
        <dbReference type="EMBL" id="JAR91775.1"/>
    </source>
</evidence>
<evidence type="ECO:0000256" key="9">
    <source>
        <dbReference type="ARBA" id="ARBA00023163"/>
    </source>
</evidence>
<evidence type="ECO:0000256" key="10">
    <source>
        <dbReference type="ARBA" id="ARBA00023242"/>
    </source>
</evidence>
<protein>
    <submittedName>
        <fullName evidence="14">Putative c2h2-type zn-finger protein</fullName>
    </submittedName>
</protein>
<keyword evidence="3" id="KW-0479">Metal-binding</keyword>
<keyword evidence="7" id="KW-0805">Transcription regulation</keyword>
<organism evidence="14">
    <name type="scientific">Ixodes ricinus</name>
    <name type="common">Common tick</name>
    <name type="synonym">Acarus ricinus</name>
    <dbReference type="NCBI Taxonomy" id="34613"/>
    <lineage>
        <taxon>Eukaryota</taxon>
        <taxon>Metazoa</taxon>
        <taxon>Ecdysozoa</taxon>
        <taxon>Arthropoda</taxon>
        <taxon>Chelicerata</taxon>
        <taxon>Arachnida</taxon>
        <taxon>Acari</taxon>
        <taxon>Parasitiformes</taxon>
        <taxon>Ixodida</taxon>
        <taxon>Ixodoidea</taxon>
        <taxon>Ixodidae</taxon>
        <taxon>Ixodinae</taxon>
        <taxon>Ixodes</taxon>
    </lineage>
</organism>
<dbReference type="GO" id="GO:0003677">
    <property type="term" value="F:DNA binding"/>
    <property type="evidence" value="ECO:0007669"/>
    <property type="project" value="UniProtKB-KW"/>
</dbReference>
<keyword evidence="5 11" id="KW-0863">Zinc-finger</keyword>
<dbReference type="InterPro" id="IPR013087">
    <property type="entry name" value="Znf_C2H2_type"/>
</dbReference>
<feature type="domain" description="C2H2-type" evidence="13">
    <location>
        <begin position="135"/>
        <end position="162"/>
    </location>
</feature>
<evidence type="ECO:0000256" key="11">
    <source>
        <dbReference type="PROSITE-ProRule" id="PRU00042"/>
    </source>
</evidence>
<evidence type="ECO:0000256" key="6">
    <source>
        <dbReference type="ARBA" id="ARBA00022833"/>
    </source>
</evidence>
<feature type="region of interest" description="Disordered" evidence="12">
    <location>
        <begin position="1"/>
        <end position="40"/>
    </location>
</feature>
<feature type="domain" description="C2H2-type" evidence="13">
    <location>
        <begin position="107"/>
        <end position="134"/>
    </location>
</feature>
<dbReference type="GO" id="GO:0000981">
    <property type="term" value="F:DNA-binding transcription factor activity, RNA polymerase II-specific"/>
    <property type="evidence" value="ECO:0007669"/>
    <property type="project" value="TreeGrafter"/>
</dbReference>
<feature type="domain" description="C2H2-type" evidence="13">
    <location>
        <begin position="79"/>
        <end position="106"/>
    </location>
</feature>
<feature type="domain" description="C2H2-type" evidence="13">
    <location>
        <begin position="220"/>
        <end position="248"/>
    </location>
</feature>
<dbReference type="SUPFAM" id="SSF57667">
    <property type="entry name" value="beta-beta-alpha zinc fingers"/>
    <property type="match status" value="3"/>
</dbReference>
<name>A0A147BN77_IXORI</name>
<evidence type="ECO:0000256" key="4">
    <source>
        <dbReference type="ARBA" id="ARBA00022737"/>
    </source>
</evidence>
<dbReference type="Pfam" id="PF00096">
    <property type="entry name" value="zf-C2H2"/>
    <property type="match status" value="3"/>
</dbReference>
<dbReference type="InterPro" id="IPR036236">
    <property type="entry name" value="Znf_C2H2_sf"/>
</dbReference>
<dbReference type="GO" id="GO:0005634">
    <property type="term" value="C:nucleus"/>
    <property type="evidence" value="ECO:0007669"/>
    <property type="project" value="UniProtKB-SubCell"/>
</dbReference>
<reference evidence="14" key="1">
    <citation type="journal article" date="2018" name="PLoS Negl. Trop. Dis.">
        <title>Sialome diversity of ticks revealed by RNAseq of single tick salivary glands.</title>
        <authorList>
            <person name="Perner J."/>
            <person name="Kropackova S."/>
            <person name="Kopacek P."/>
            <person name="Ribeiro J.M."/>
        </authorList>
    </citation>
    <scope>NUCLEOTIDE SEQUENCE</scope>
    <source>
        <strain evidence="14">Siblings of single egg batch collected in Ceske Budejovice</strain>
        <tissue evidence="14">Salivary glands</tissue>
    </source>
</reference>
<dbReference type="PANTHER" id="PTHR24394:SF44">
    <property type="entry name" value="ZINC FINGER PROTEIN 271-LIKE"/>
    <property type="match status" value="1"/>
</dbReference>
<sequence length="249" mass="27584">MPDSSKVIAKLEGGGDGEKARGWTGHLKLGRPTANDQRETPRAEAAGAFACGECESLFSSRDYLDKHRKTVHRKAEGRHQCHHCPYSSDRVDSVVAHERTHTGEMPFVCSTCGKAFAQQGHLARHRRVHSGERPHECATCGQRLAHLADLRRHERTHTGERPHVCSECGKGFTQKSVLVRHVRTHSGARVHACHLCEYRGGDSGSVRKHVIAVHSKEYPHACEHCGKGFVSPCELRAHLARKHTGGDQK</sequence>
<dbReference type="GO" id="GO:0008270">
    <property type="term" value="F:zinc ion binding"/>
    <property type="evidence" value="ECO:0007669"/>
    <property type="project" value="UniProtKB-KW"/>
</dbReference>
<evidence type="ECO:0000256" key="12">
    <source>
        <dbReference type="SAM" id="MobiDB-lite"/>
    </source>
</evidence>
<dbReference type="SMART" id="SM00355">
    <property type="entry name" value="ZnF_C2H2"/>
    <property type="match status" value="7"/>
</dbReference>
<keyword evidence="4" id="KW-0677">Repeat</keyword>